<dbReference type="AlphaFoldDB" id="A0AB33K5C1"/>
<feature type="compositionally biased region" description="Basic and acidic residues" evidence="1">
    <location>
        <begin position="80"/>
        <end position="91"/>
    </location>
</feature>
<feature type="region of interest" description="Disordered" evidence="1">
    <location>
        <begin position="69"/>
        <end position="91"/>
    </location>
</feature>
<name>A0AB33K5C1_9ACTN</name>
<reference evidence="2" key="1">
    <citation type="submission" date="2024-07" db="EMBL/GenBank/DDBJ databases">
        <title>Complete genome sequences of cellulolytic bacteria, Kitasatospora sp. CMC57 and Streptomyces sp. CMC78, isolated from Japanese agricultural soil.</title>
        <authorList>
            <person name="Hashimoto T."/>
            <person name="Ito M."/>
            <person name="Iwamoto M."/>
            <person name="Fukahori D."/>
            <person name="Shoda T."/>
            <person name="Sakoda M."/>
            <person name="Morohoshi T."/>
            <person name="Mitsuboshi M."/>
            <person name="Nishizawa T."/>
        </authorList>
    </citation>
    <scope>NUCLEOTIDE SEQUENCE</scope>
    <source>
        <strain evidence="2">CMC57</strain>
    </source>
</reference>
<protein>
    <recommendedName>
        <fullName evidence="3">Transposase</fullName>
    </recommendedName>
</protein>
<evidence type="ECO:0000256" key="1">
    <source>
        <dbReference type="SAM" id="MobiDB-lite"/>
    </source>
</evidence>
<sequence length="112" mass="12672">MAEDLLLLSVGQCRNYRLEQLTHHVEGLVALLLAATGEEHRADLPLRQPAHLGEHGGLAKARRSDIEQQFPDLRTLGPDRPTEGLEGFRRRTDLRPTFVQVKRKRHAVRIGP</sequence>
<accession>A0AB33K5C1</accession>
<dbReference type="EMBL" id="AP035881">
    <property type="protein sequence ID" value="BFP46660.1"/>
    <property type="molecule type" value="Genomic_DNA"/>
</dbReference>
<evidence type="ECO:0000313" key="2">
    <source>
        <dbReference type="EMBL" id="BFP46660.1"/>
    </source>
</evidence>
<organism evidence="2">
    <name type="scientific">Kitasatospora sp. CMC57</name>
    <dbReference type="NCBI Taxonomy" id="3231513"/>
    <lineage>
        <taxon>Bacteria</taxon>
        <taxon>Bacillati</taxon>
        <taxon>Actinomycetota</taxon>
        <taxon>Actinomycetes</taxon>
        <taxon>Kitasatosporales</taxon>
        <taxon>Streptomycetaceae</taxon>
        <taxon>Kitasatospora</taxon>
    </lineage>
</organism>
<evidence type="ECO:0008006" key="3">
    <source>
        <dbReference type="Google" id="ProtNLM"/>
    </source>
</evidence>
<proteinExistence type="predicted"/>
<gene>
    <name evidence="2" type="ORF">KCMC57_30280</name>
</gene>